<accession>A0ABN7T2F2</accession>
<feature type="region of interest" description="Disordered" evidence="6">
    <location>
        <begin position="183"/>
        <end position="311"/>
    </location>
</feature>
<dbReference type="InterPro" id="IPR001781">
    <property type="entry name" value="Znf_LIM"/>
</dbReference>
<evidence type="ECO:0000256" key="7">
    <source>
        <dbReference type="SAM" id="Phobius"/>
    </source>
</evidence>
<keyword evidence="7" id="KW-0812">Transmembrane</keyword>
<keyword evidence="7" id="KW-1133">Transmembrane helix</keyword>
<dbReference type="Gene3D" id="2.10.110.10">
    <property type="entry name" value="Cysteine Rich Protein"/>
    <property type="match status" value="3"/>
</dbReference>
<dbReference type="PANTHER" id="PTHR24207">
    <property type="entry name" value="ZYX102 PROTEIN"/>
    <property type="match status" value="1"/>
</dbReference>
<sequence length="532" mass="58926">MSVYSHSSFTLELPGYNQPATIEADPLPGFLLTHEPMFCVCPHCGFGGQSETRKTPGTTTHLAAICIACFFFPCSCLPYLTECFQDLGWTISVGSWQKSYKPIRDHSVPQSLQPQAFGHPIFRILITLVQAILRIFGIKRIFRKSRKRAKESKKEKRGNPKKKKKEDREKMDALEAELAALQAALKGDEDNKTENKPQTKEEEEVDWPDAPDLDTWISQTHKEPEKPKEPTLEELEKVSEGTSSNRSSVATSSSNSCNPPSIPDPPKTPQVPPPVASAPTPPPPLPTRTSDSSSTISSLKSLKEQNSKAEQEADQLTEILMTSLANGTAAKVEKQEFKANCFKCKADISSHESACSAMGNYFHIKCLICLKCEKNIHGEEFMVVGDNNPYCSKCYLTTLEKCNACGELIKSRILRAVGNTYHPECFKCTSCKKSLDGLPFTQNNEKQPYCVECFQLAYSPKCEACKRPIVPEAGETEALRIIALEKSFHKSCFVCEKCKVLLTDKAAGGCYPVDASLFCKNCSTDAINSRMS</sequence>
<feature type="domain" description="LIM zinc-binding" evidence="8">
    <location>
        <begin position="400"/>
        <end position="460"/>
    </location>
</feature>
<keyword evidence="7" id="KW-0472">Membrane</keyword>
<name>A0ABN7T2F2_OIKDI</name>
<dbReference type="InterPro" id="IPR006629">
    <property type="entry name" value="LITAF"/>
</dbReference>
<dbReference type="Pfam" id="PF10601">
    <property type="entry name" value="zf-LITAF-like"/>
    <property type="match status" value="1"/>
</dbReference>
<feature type="domain" description="LIM zinc-binding" evidence="8">
    <location>
        <begin position="339"/>
        <end position="399"/>
    </location>
</feature>
<organism evidence="9 10">
    <name type="scientific">Oikopleura dioica</name>
    <name type="common">Tunicate</name>
    <dbReference type="NCBI Taxonomy" id="34765"/>
    <lineage>
        <taxon>Eukaryota</taxon>
        <taxon>Metazoa</taxon>
        <taxon>Chordata</taxon>
        <taxon>Tunicata</taxon>
        <taxon>Appendicularia</taxon>
        <taxon>Copelata</taxon>
        <taxon>Oikopleuridae</taxon>
        <taxon>Oikopleura</taxon>
    </lineage>
</organism>
<evidence type="ECO:0000256" key="2">
    <source>
        <dbReference type="ARBA" id="ARBA00022737"/>
    </source>
</evidence>
<protein>
    <submittedName>
        <fullName evidence="9">Oidioi.mRNA.OKI2018_I69.chr2.g4693.t1.cds</fullName>
    </submittedName>
</protein>
<dbReference type="Proteomes" id="UP001158576">
    <property type="component" value="Chromosome 2"/>
</dbReference>
<gene>
    <name evidence="9" type="ORF">OKIOD_LOCUS13458</name>
</gene>
<keyword evidence="4 5" id="KW-0440">LIM domain</keyword>
<feature type="compositionally biased region" description="Acidic residues" evidence="6">
    <location>
        <begin position="201"/>
        <end position="212"/>
    </location>
</feature>
<keyword evidence="1 5" id="KW-0479">Metal-binding</keyword>
<keyword evidence="2" id="KW-0677">Repeat</keyword>
<feature type="domain" description="LIM zinc-binding" evidence="8">
    <location>
        <begin position="461"/>
        <end position="529"/>
    </location>
</feature>
<dbReference type="Pfam" id="PF00412">
    <property type="entry name" value="LIM"/>
    <property type="match status" value="3"/>
</dbReference>
<dbReference type="EMBL" id="OU015567">
    <property type="protein sequence ID" value="CAG5110278.1"/>
    <property type="molecule type" value="Genomic_DNA"/>
</dbReference>
<evidence type="ECO:0000256" key="5">
    <source>
        <dbReference type="PROSITE-ProRule" id="PRU00125"/>
    </source>
</evidence>
<feature type="compositionally biased region" description="Low complexity" evidence="6">
    <location>
        <begin position="243"/>
        <end position="259"/>
    </location>
</feature>
<dbReference type="PROSITE" id="PS50023">
    <property type="entry name" value="LIM_DOMAIN_2"/>
    <property type="match status" value="3"/>
</dbReference>
<keyword evidence="3 5" id="KW-0862">Zinc</keyword>
<evidence type="ECO:0000313" key="9">
    <source>
        <dbReference type="EMBL" id="CAG5110278.1"/>
    </source>
</evidence>
<proteinExistence type="predicted"/>
<dbReference type="PANTHER" id="PTHR24207:SF2">
    <property type="entry name" value="ZYX102 PROTEIN"/>
    <property type="match status" value="1"/>
</dbReference>
<feature type="transmembrane region" description="Helical" evidence="7">
    <location>
        <begin position="62"/>
        <end position="80"/>
    </location>
</feature>
<evidence type="ECO:0000256" key="4">
    <source>
        <dbReference type="ARBA" id="ARBA00023038"/>
    </source>
</evidence>
<dbReference type="SMART" id="SM00132">
    <property type="entry name" value="LIM"/>
    <property type="match status" value="3"/>
</dbReference>
<evidence type="ECO:0000256" key="6">
    <source>
        <dbReference type="SAM" id="MobiDB-lite"/>
    </source>
</evidence>
<keyword evidence="10" id="KW-1185">Reference proteome</keyword>
<reference evidence="9 10" key="1">
    <citation type="submission" date="2021-04" db="EMBL/GenBank/DDBJ databases">
        <authorList>
            <person name="Bliznina A."/>
        </authorList>
    </citation>
    <scope>NUCLEOTIDE SEQUENCE [LARGE SCALE GENOMIC DNA]</scope>
</reference>
<feature type="compositionally biased region" description="Basic and acidic residues" evidence="6">
    <location>
        <begin position="186"/>
        <end position="200"/>
    </location>
</feature>
<dbReference type="PROSITE" id="PS00478">
    <property type="entry name" value="LIM_DOMAIN_1"/>
    <property type="match status" value="1"/>
</dbReference>
<evidence type="ECO:0000259" key="8">
    <source>
        <dbReference type="PROSITE" id="PS50023"/>
    </source>
</evidence>
<feature type="compositionally biased region" description="Basic and acidic residues" evidence="6">
    <location>
        <begin position="301"/>
        <end position="311"/>
    </location>
</feature>
<dbReference type="SUPFAM" id="SSF57716">
    <property type="entry name" value="Glucocorticoid receptor-like (DNA-binding domain)"/>
    <property type="match status" value="2"/>
</dbReference>
<feature type="compositionally biased region" description="Pro residues" evidence="6">
    <location>
        <begin position="260"/>
        <end position="286"/>
    </location>
</feature>
<feature type="transmembrane region" description="Helical" evidence="7">
    <location>
        <begin position="121"/>
        <end position="142"/>
    </location>
</feature>
<feature type="region of interest" description="Disordered" evidence="6">
    <location>
        <begin position="147"/>
        <end position="170"/>
    </location>
</feature>
<evidence type="ECO:0000256" key="1">
    <source>
        <dbReference type="ARBA" id="ARBA00022723"/>
    </source>
</evidence>
<evidence type="ECO:0000256" key="3">
    <source>
        <dbReference type="ARBA" id="ARBA00022833"/>
    </source>
</evidence>
<feature type="compositionally biased region" description="Low complexity" evidence="6">
    <location>
        <begin position="287"/>
        <end position="300"/>
    </location>
</feature>
<evidence type="ECO:0000313" key="10">
    <source>
        <dbReference type="Proteomes" id="UP001158576"/>
    </source>
</evidence>
<feature type="compositionally biased region" description="Basic and acidic residues" evidence="6">
    <location>
        <begin position="220"/>
        <end position="239"/>
    </location>
</feature>